<dbReference type="Proteomes" id="UP000277283">
    <property type="component" value="Segment"/>
</dbReference>
<accession>K7WDB7</accession>
<reference evidence="1" key="1">
    <citation type="submission" date="2012-08" db="EMBL/GenBank/DDBJ databases">
        <title>Cassytha pubescens and C. glabella (Lauraceae) are not disjunctly distributed between Australia and the Ryukyu Archipelago of Japan - evidence from morphological and molecular data.</title>
        <authorList>
            <person name="Kokubugata G."/>
            <person name="Nakamura K."/>
            <person name="Forster P.I."/>
            <person name="Wilson G.W."/>
            <person name="Holland A.E."/>
            <person name="Hirayama Y."/>
            <person name="Yokota M."/>
        </authorList>
    </citation>
    <scope>NUCLEOTIDE SEQUENCE</scope>
    <source>
        <strain evidence="1">K-LV1</strain>
    </source>
</reference>
<dbReference type="EMBL" id="JX515788">
    <property type="protein sequence ID" value="AFX59746.1"/>
    <property type="molecule type" value="Genomic_DNA"/>
</dbReference>
<evidence type="ECO:0000313" key="3">
    <source>
        <dbReference type="Proteomes" id="UP000277283"/>
    </source>
</evidence>
<evidence type="ECO:0000313" key="1">
    <source>
        <dbReference type="EMBL" id="AFX59746.1"/>
    </source>
</evidence>
<sequence length="63" mass="8074">MDDHSRYCFCTFIQRYYFPCTRRYTKNDLRFDRHVQRFHQPRRIGTFSASKSKEYSFRFYFQH</sequence>
<organism evidence="1 3">
    <name type="scientific">White spot syndrome virus</name>
    <dbReference type="NCBI Taxonomy" id="342409"/>
    <lineage>
        <taxon>Viruses</taxon>
        <taxon>Viruses incertae sedis</taxon>
        <taxon>Naldaviricetes</taxon>
        <taxon>Nimaviridae</taxon>
        <taxon>Whispovirus</taxon>
    </lineage>
</organism>
<gene>
    <name evidence="1" type="ORF">wssv_03690</name>
</gene>
<dbReference type="Proteomes" id="UP000267516">
    <property type="component" value="Segment"/>
</dbReference>
<proteinExistence type="predicted"/>
<reference evidence="3" key="2">
    <citation type="submission" date="2012-08" db="EMBL/GenBank/DDBJ databases">
        <authorList>
            <person name="Choi T.-J."/>
        </authorList>
    </citation>
    <scope>NUCLEOTIDE SEQUENCE [LARGE SCALE GENOMIC DNA]</scope>
    <source>
        <strain evidence="3">K-LV1</strain>
    </source>
</reference>
<evidence type="ECO:0000313" key="2">
    <source>
        <dbReference type="EMBL" id="ATU84138.1"/>
    </source>
</evidence>
<name>K7WDB7_9VIRU</name>
<reference evidence="2" key="3">
    <citation type="journal article" date="2018" name="Aquaculture">
        <title>Complete genome sequence of a white spot syndrome virus associated with a disease incursion in Australia.</title>
        <authorList>
            <person name="Oakey J."/>
            <person name="Smith C.S."/>
        </authorList>
    </citation>
    <scope>NUCLEOTIDE SEQUENCE [LARGE SCALE GENOMIC DNA]</scope>
    <source>
        <strain evidence="2">WSSV-AU</strain>
    </source>
</reference>
<protein>
    <submittedName>
        <fullName evidence="2">ORF407</fullName>
    </submittedName>
    <submittedName>
        <fullName evidence="1">Wsv369</fullName>
    </submittedName>
</protein>
<dbReference type="EMBL" id="MF768985">
    <property type="protein sequence ID" value="ATU84138.1"/>
    <property type="molecule type" value="Genomic_DNA"/>
</dbReference>